<dbReference type="AlphaFoldDB" id="A0A2N3L5E9"/>
<dbReference type="PANTHER" id="PTHR12169">
    <property type="entry name" value="ATPASE N2B"/>
    <property type="match status" value="1"/>
</dbReference>
<keyword evidence="1" id="KW-0547">Nucleotide-binding</keyword>
<keyword evidence="3" id="KW-0131">Cell cycle</keyword>
<dbReference type="GO" id="GO:0016887">
    <property type="term" value="F:ATP hydrolysis activity"/>
    <property type="evidence" value="ECO:0007669"/>
    <property type="project" value="InterPro"/>
</dbReference>
<dbReference type="SUPFAM" id="SSF52540">
    <property type="entry name" value="P-loop containing nucleoside triphosphate hydrolases"/>
    <property type="match status" value="1"/>
</dbReference>
<dbReference type="PANTHER" id="PTHR12169:SF6">
    <property type="entry name" value="AFG1-LIKE ATPASE"/>
    <property type="match status" value="1"/>
</dbReference>
<keyword evidence="4" id="KW-1185">Reference proteome</keyword>
<accession>A0A2N3L5E9</accession>
<evidence type="ECO:0000313" key="3">
    <source>
        <dbReference type="EMBL" id="PKR58063.1"/>
    </source>
</evidence>
<protein>
    <submittedName>
        <fullName evidence="3">Cell division protein ZapE</fullName>
    </submittedName>
</protein>
<keyword evidence="2" id="KW-0067">ATP-binding</keyword>
<keyword evidence="3" id="KW-0132">Cell division</keyword>
<reference evidence="3 4" key="1">
    <citation type="submission" date="2017-09" db="EMBL/GenBank/DDBJ databases">
        <title>Biodiversity and function of Thalassospira species in the particle-attached aromatic-hydrocarbon-degrading consortia from the surface seawater of the China South Sea.</title>
        <authorList>
            <person name="Dong C."/>
            <person name="Lai Q."/>
            <person name="Shao Z."/>
        </authorList>
    </citation>
    <scope>NUCLEOTIDE SEQUENCE [LARGE SCALE GENOMIC DNA]</scope>
    <source>
        <strain evidence="3 4">139Z-12</strain>
    </source>
</reference>
<dbReference type="EMBL" id="NXGX01000005">
    <property type="protein sequence ID" value="PKR58063.1"/>
    <property type="molecule type" value="Genomic_DNA"/>
</dbReference>
<sequence>MTDGPLSRYRAKITNDELSHDPMQELCAEKLQSLKNALSNYEPATGSGGWRERFGLTRRRDEPTPPSGLYIYGEVGRGKSMLMDLFYETIEIEQKRRVHFHDFMQDVHNRMHRYRQQKKKDDADADPIPPIAKDLANDAWLLCFDEMQVTDITDAMILGRLFEHLFEHGVVIVTTSNRQPDDLYKDGLQRQNFLPFIEMIKQKLDVLELASATDYRMRNLTAADVFVYPISHDDALPKIDAMFTTLTEGARVAPDSLTVKGRKIEISAVGAGVAKFSFEELCTRPLGPGDYIALATHFHTIVIDFIPKLPDARRDWAKRFGTLIDAMYEHKTKLICAIECDPTEIYTDGDYSFEFQRTVSRMTEMRSQEYLDMAHLT</sequence>
<proteinExistence type="predicted"/>
<dbReference type="GO" id="GO:0051301">
    <property type="term" value="P:cell division"/>
    <property type="evidence" value="ECO:0007669"/>
    <property type="project" value="UniProtKB-KW"/>
</dbReference>
<dbReference type="Gene3D" id="3.40.50.300">
    <property type="entry name" value="P-loop containing nucleotide triphosphate hydrolases"/>
    <property type="match status" value="1"/>
</dbReference>
<evidence type="ECO:0000256" key="1">
    <source>
        <dbReference type="ARBA" id="ARBA00022741"/>
    </source>
</evidence>
<dbReference type="GO" id="GO:0005524">
    <property type="term" value="F:ATP binding"/>
    <property type="evidence" value="ECO:0007669"/>
    <property type="project" value="UniProtKB-KW"/>
</dbReference>
<name>A0A2N3L5E9_9PROT</name>
<dbReference type="NCBIfam" id="NF040713">
    <property type="entry name" value="ZapE"/>
    <property type="match status" value="1"/>
</dbReference>
<dbReference type="RefSeq" id="WP_101303380.1">
    <property type="nucleotide sequence ID" value="NZ_NXGX01000005.1"/>
</dbReference>
<dbReference type="InterPro" id="IPR005654">
    <property type="entry name" value="ATPase_AFG1-like"/>
</dbReference>
<dbReference type="InterPro" id="IPR027417">
    <property type="entry name" value="P-loop_NTPase"/>
</dbReference>
<dbReference type="Proteomes" id="UP000233332">
    <property type="component" value="Unassembled WGS sequence"/>
</dbReference>
<dbReference type="GO" id="GO:0005737">
    <property type="term" value="C:cytoplasm"/>
    <property type="evidence" value="ECO:0007669"/>
    <property type="project" value="TreeGrafter"/>
</dbReference>
<dbReference type="Pfam" id="PF03969">
    <property type="entry name" value="AFG1_ATPase"/>
    <property type="match status" value="1"/>
</dbReference>
<evidence type="ECO:0000256" key="2">
    <source>
        <dbReference type="ARBA" id="ARBA00022840"/>
    </source>
</evidence>
<evidence type="ECO:0000313" key="4">
    <source>
        <dbReference type="Proteomes" id="UP000233332"/>
    </source>
</evidence>
<gene>
    <name evidence="3" type="ORF">COO92_14545</name>
</gene>
<organism evidence="3 4">
    <name type="scientific">Thalassospira lohafexi</name>
    <dbReference type="NCBI Taxonomy" id="744227"/>
    <lineage>
        <taxon>Bacteria</taxon>
        <taxon>Pseudomonadati</taxon>
        <taxon>Pseudomonadota</taxon>
        <taxon>Alphaproteobacteria</taxon>
        <taxon>Rhodospirillales</taxon>
        <taxon>Thalassospiraceae</taxon>
        <taxon>Thalassospira</taxon>
    </lineage>
</organism>
<comment type="caution">
    <text evidence="3">The sequence shown here is derived from an EMBL/GenBank/DDBJ whole genome shotgun (WGS) entry which is preliminary data.</text>
</comment>